<dbReference type="EMBL" id="KI913124">
    <property type="protein sequence ID" value="ETV81072.1"/>
    <property type="molecule type" value="Genomic_DNA"/>
</dbReference>
<keyword evidence="1" id="KW-0472">Membrane</keyword>
<dbReference type="OrthoDB" id="10565176at2759"/>
<dbReference type="AlphaFoldDB" id="W4GN36"/>
<dbReference type="VEuPathDB" id="FungiDB:H257_05690"/>
<evidence type="ECO:0000256" key="2">
    <source>
        <dbReference type="SAM" id="SignalP"/>
    </source>
</evidence>
<accession>W4GN36</accession>
<keyword evidence="1" id="KW-0812">Transmembrane</keyword>
<dbReference type="RefSeq" id="XP_009828930.1">
    <property type="nucleotide sequence ID" value="XM_009830628.1"/>
</dbReference>
<evidence type="ECO:0000313" key="3">
    <source>
        <dbReference type="EMBL" id="ETV81072.1"/>
    </source>
</evidence>
<feature type="signal peptide" evidence="2">
    <location>
        <begin position="1"/>
        <end position="23"/>
    </location>
</feature>
<keyword evidence="1" id="KW-1133">Transmembrane helix</keyword>
<evidence type="ECO:0000256" key="1">
    <source>
        <dbReference type="SAM" id="Phobius"/>
    </source>
</evidence>
<protein>
    <submittedName>
        <fullName evidence="3">Uncharacterized protein</fullName>
    </submittedName>
</protein>
<proteinExistence type="predicted"/>
<dbReference type="GeneID" id="20807686"/>
<keyword evidence="2" id="KW-0732">Signal</keyword>
<sequence length="201" mass="21305">MTSRFHAVVMVTLLLLSAHATVAQDTMCRTPATSCTYGYRCTYYTHHPDSSATSVRQCSCECVSDNPPNDGPVLRRPCSVDAQCPHGQVCFDGDSWAGFCLTHHAKPSSSDKQAKSGGLRRAAPLSTANHQLTESLKSTTHPNTQVGNGPRKADTKLKKAACSNSQTAYIAACSVVAGVVAGAIGTATVLVQWVLPRARTL</sequence>
<gene>
    <name evidence="3" type="ORF">H257_05690</name>
</gene>
<organism evidence="3">
    <name type="scientific">Aphanomyces astaci</name>
    <name type="common">Crayfish plague agent</name>
    <dbReference type="NCBI Taxonomy" id="112090"/>
    <lineage>
        <taxon>Eukaryota</taxon>
        <taxon>Sar</taxon>
        <taxon>Stramenopiles</taxon>
        <taxon>Oomycota</taxon>
        <taxon>Saprolegniomycetes</taxon>
        <taxon>Saprolegniales</taxon>
        <taxon>Verrucalvaceae</taxon>
        <taxon>Aphanomyces</taxon>
    </lineage>
</organism>
<feature type="chain" id="PRO_5004841239" evidence="2">
    <location>
        <begin position="24"/>
        <end position="201"/>
    </location>
</feature>
<reference evidence="3" key="1">
    <citation type="submission" date="2013-12" db="EMBL/GenBank/DDBJ databases">
        <title>The Genome Sequence of Aphanomyces astaci APO3.</title>
        <authorList>
            <consortium name="The Broad Institute Genomics Platform"/>
            <person name="Russ C."/>
            <person name="Tyler B."/>
            <person name="van West P."/>
            <person name="Dieguez-Uribeondo J."/>
            <person name="Young S.K."/>
            <person name="Zeng Q."/>
            <person name="Gargeya S."/>
            <person name="Fitzgerald M."/>
            <person name="Abouelleil A."/>
            <person name="Alvarado L."/>
            <person name="Chapman S.B."/>
            <person name="Gainer-Dewar J."/>
            <person name="Goldberg J."/>
            <person name="Griggs A."/>
            <person name="Gujja S."/>
            <person name="Hansen M."/>
            <person name="Howarth C."/>
            <person name="Imamovic A."/>
            <person name="Ireland A."/>
            <person name="Larimer J."/>
            <person name="McCowan C."/>
            <person name="Murphy C."/>
            <person name="Pearson M."/>
            <person name="Poon T.W."/>
            <person name="Priest M."/>
            <person name="Roberts A."/>
            <person name="Saif S."/>
            <person name="Shea T."/>
            <person name="Sykes S."/>
            <person name="Wortman J."/>
            <person name="Nusbaum C."/>
            <person name="Birren B."/>
        </authorList>
    </citation>
    <scope>NUCLEOTIDE SEQUENCE [LARGE SCALE GENOMIC DNA]</scope>
    <source>
        <strain evidence="3">APO3</strain>
    </source>
</reference>
<name>W4GN36_APHAT</name>
<feature type="transmembrane region" description="Helical" evidence="1">
    <location>
        <begin position="168"/>
        <end position="195"/>
    </location>
</feature>